<sequence length="198" mass="22160">MRLASESVASKARLESERRHLRIWLRGTAVRSAVSQLRVAWLESVALSCVRALRSHAALARAARRSEQAALQRARSSLAARPALCAVALRTIAQWTRLLAGSAFRGWRHEVARRRRLRPLLAQFAGGRDTHLVRRTFRAWSEAMWYAQLMRRCRREIADEARERGGALTLLGGSGPADRHPVLMIAAPRASRGVDTGR</sequence>
<evidence type="ECO:0000313" key="2">
    <source>
        <dbReference type="Proteomes" id="UP000013827"/>
    </source>
</evidence>
<reference evidence="2" key="1">
    <citation type="journal article" date="2013" name="Nature">
        <title>Pan genome of the phytoplankton Emiliania underpins its global distribution.</title>
        <authorList>
            <person name="Read B.A."/>
            <person name="Kegel J."/>
            <person name="Klute M.J."/>
            <person name="Kuo A."/>
            <person name="Lefebvre S.C."/>
            <person name="Maumus F."/>
            <person name="Mayer C."/>
            <person name="Miller J."/>
            <person name="Monier A."/>
            <person name="Salamov A."/>
            <person name="Young J."/>
            <person name="Aguilar M."/>
            <person name="Claverie J.M."/>
            <person name="Frickenhaus S."/>
            <person name="Gonzalez K."/>
            <person name="Herman E.K."/>
            <person name="Lin Y.C."/>
            <person name="Napier J."/>
            <person name="Ogata H."/>
            <person name="Sarno A.F."/>
            <person name="Shmutz J."/>
            <person name="Schroeder D."/>
            <person name="de Vargas C."/>
            <person name="Verret F."/>
            <person name="von Dassow P."/>
            <person name="Valentin K."/>
            <person name="Van de Peer Y."/>
            <person name="Wheeler G."/>
            <person name="Dacks J.B."/>
            <person name="Delwiche C.F."/>
            <person name="Dyhrman S.T."/>
            <person name="Glockner G."/>
            <person name="John U."/>
            <person name="Richards T."/>
            <person name="Worden A.Z."/>
            <person name="Zhang X."/>
            <person name="Grigoriev I.V."/>
            <person name="Allen A.E."/>
            <person name="Bidle K."/>
            <person name="Borodovsky M."/>
            <person name="Bowler C."/>
            <person name="Brownlee C."/>
            <person name="Cock J.M."/>
            <person name="Elias M."/>
            <person name="Gladyshev V.N."/>
            <person name="Groth M."/>
            <person name="Guda C."/>
            <person name="Hadaegh A."/>
            <person name="Iglesias-Rodriguez M.D."/>
            <person name="Jenkins J."/>
            <person name="Jones B.M."/>
            <person name="Lawson T."/>
            <person name="Leese F."/>
            <person name="Lindquist E."/>
            <person name="Lobanov A."/>
            <person name="Lomsadze A."/>
            <person name="Malik S.B."/>
            <person name="Marsh M.E."/>
            <person name="Mackinder L."/>
            <person name="Mock T."/>
            <person name="Mueller-Roeber B."/>
            <person name="Pagarete A."/>
            <person name="Parker M."/>
            <person name="Probert I."/>
            <person name="Quesneville H."/>
            <person name="Raines C."/>
            <person name="Rensing S.A."/>
            <person name="Riano-Pachon D.M."/>
            <person name="Richier S."/>
            <person name="Rokitta S."/>
            <person name="Shiraiwa Y."/>
            <person name="Soanes D.M."/>
            <person name="van der Giezen M."/>
            <person name="Wahlund T.M."/>
            <person name="Williams B."/>
            <person name="Wilson W."/>
            <person name="Wolfe G."/>
            <person name="Wurch L.L."/>
        </authorList>
    </citation>
    <scope>NUCLEOTIDE SEQUENCE</scope>
</reference>
<dbReference type="KEGG" id="ehx:EMIHUDRAFT_219622"/>
<dbReference type="EnsemblProtists" id="EOD05925">
    <property type="protein sequence ID" value="EOD05925"/>
    <property type="gene ID" value="EMIHUDRAFT_219622"/>
</dbReference>
<organism evidence="1 2">
    <name type="scientific">Emiliania huxleyi (strain CCMP1516)</name>
    <dbReference type="NCBI Taxonomy" id="280463"/>
    <lineage>
        <taxon>Eukaryota</taxon>
        <taxon>Haptista</taxon>
        <taxon>Haptophyta</taxon>
        <taxon>Prymnesiophyceae</taxon>
        <taxon>Isochrysidales</taxon>
        <taxon>Noelaerhabdaceae</taxon>
        <taxon>Emiliania</taxon>
    </lineage>
</organism>
<dbReference type="Proteomes" id="UP000013827">
    <property type="component" value="Unassembled WGS sequence"/>
</dbReference>
<proteinExistence type="predicted"/>
<dbReference type="AlphaFoldDB" id="A0A0D3I3U0"/>
<protein>
    <recommendedName>
        <fullName evidence="3">Sfi1 spindle body domain-containing protein</fullName>
    </recommendedName>
</protein>
<dbReference type="HOGENOM" id="CLU_1380373_0_0_1"/>
<evidence type="ECO:0000313" key="1">
    <source>
        <dbReference type="EnsemblProtists" id="EOD05925"/>
    </source>
</evidence>
<dbReference type="PaxDb" id="2903-EOD05925"/>
<reference evidence="1" key="2">
    <citation type="submission" date="2024-10" db="UniProtKB">
        <authorList>
            <consortium name="EnsemblProtists"/>
        </authorList>
    </citation>
    <scope>IDENTIFICATION</scope>
</reference>
<dbReference type="RefSeq" id="XP_005758354.1">
    <property type="nucleotide sequence ID" value="XM_005758297.1"/>
</dbReference>
<evidence type="ECO:0008006" key="3">
    <source>
        <dbReference type="Google" id="ProtNLM"/>
    </source>
</evidence>
<keyword evidence="2" id="KW-1185">Reference proteome</keyword>
<accession>A0A0D3I3U0</accession>
<name>A0A0D3I3U0_EMIH1</name>
<dbReference type="GeneID" id="17252138"/>